<accession>A0A4R5AX32</accession>
<feature type="domain" description="YopX protein" evidence="1">
    <location>
        <begin position="26"/>
        <end position="168"/>
    </location>
</feature>
<dbReference type="RefSeq" id="WP_131908921.1">
    <property type="nucleotide sequence ID" value="NZ_SMFM01000002.1"/>
</dbReference>
<dbReference type="OrthoDB" id="1809393at2"/>
<organism evidence="2 3">
    <name type="scientific">Flavobacterium caseinilyticum</name>
    <dbReference type="NCBI Taxonomy" id="2541732"/>
    <lineage>
        <taxon>Bacteria</taxon>
        <taxon>Pseudomonadati</taxon>
        <taxon>Bacteroidota</taxon>
        <taxon>Flavobacteriia</taxon>
        <taxon>Flavobacteriales</taxon>
        <taxon>Flavobacteriaceae</taxon>
        <taxon>Flavobacterium</taxon>
    </lineage>
</organism>
<dbReference type="Proteomes" id="UP000295278">
    <property type="component" value="Unassembled WGS sequence"/>
</dbReference>
<name>A0A4R5AX32_9FLAO</name>
<dbReference type="SUPFAM" id="SSF159006">
    <property type="entry name" value="YopX-like"/>
    <property type="match status" value="1"/>
</dbReference>
<sequence>MESQNNNSVQDQSGNKSKPLLANRLFRGYSKKHNNWIYGDLIHTPEKQTRIINYTDISSDGVDDFVTINELVEINSIGQFTSSIDKNAETICEGDILSKVEIEKLGENIQYFYVVKWSSSNDGYRCIQYKLDEDENGVYWRKIDSSSAISMVICYNHIIGTVFENQHLFNRNFE</sequence>
<dbReference type="InterPro" id="IPR023385">
    <property type="entry name" value="YopX-like_C"/>
</dbReference>
<reference evidence="2 3" key="1">
    <citation type="submission" date="2019-03" db="EMBL/GenBank/DDBJ databases">
        <title>Flavobacterium AT-3-2 sp. nov., isolated from arctic soil.</title>
        <authorList>
            <person name="Chaudhary D.K."/>
        </authorList>
    </citation>
    <scope>NUCLEOTIDE SEQUENCE [LARGE SCALE GENOMIC DNA]</scope>
    <source>
        <strain evidence="2 3">AT-3-2</strain>
    </source>
</reference>
<dbReference type="Gene3D" id="2.30.30.290">
    <property type="entry name" value="YopX-like domains"/>
    <property type="match status" value="1"/>
</dbReference>
<dbReference type="InterPro" id="IPR019096">
    <property type="entry name" value="YopX_protein"/>
</dbReference>
<proteinExistence type="predicted"/>
<evidence type="ECO:0000313" key="3">
    <source>
        <dbReference type="Proteomes" id="UP000295278"/>
    </source>
</evidence>
<dbReference type="Pfam" id="PF09643">
    <property type="entry name" value="YopX"/>
    <property type="match status" value="1"/>
</dbReference>
<protein>
    <recommendedName>
        <fullName evidence="1">YopX protein domain-containing protein</fullName>
    </recommendedName>
</protein>
<evidence type="ECO:0000259" key="1">
    <source>
        <dbReference type="Pfam" id="PF09643"/>
    </source>
</evidence>
<dbReference type="AlphaFoldDB" id="A0A4R5AX32"/>
<keyword evidence="3" id="KW-1185">Reference proteome</keyword>
<evidence type="ECO:0000313" key="2">
    <source>
        <dbReference type="EMBL" id="TDD77125.1"/>
    </source>
</evidence>
<gene>
    <name evidence="2" type="ORF">E0F89_05870</name>
</gene>
<comment type="caution">
    <text evidence="2">The sequence shown here is derived from an EMBL/GenBank/DDBJ whole genome shotgun (WGS) entry which is preliminary data.</text>
</comment>
<dbReference type="EMBL" id="SMFM01000002">
    <property type="protein sequence ID" value="TDD77125.1"/>
    <property type="molecule type" value="Genomic_DNA"/>
</dbReference>